<comment type="caution">
    <text evidence="2">The sequence shown here is derived from an EMBL/GenBank/DDBJ whole genome shotgun (WGS) entry which is preliminary data.</text>
</comment>
<accession>A0A4R8BZI3</accession>
<name>A0A4R8BZI3_9ACTN</name>
<keyword evidence="1" id="KW-1133">Transmembrane helix</keyword>
<dbReference type="InterPro" id="IPR007047">
    <property type="entry name" value="Flp_Fap"/>
</dbReference>
<evidence type="ECO:0000313" key="2">
    <source>
        <dbReference type="EMBL" id="TDW66657.1"/>
    </source>
</evidence>
<keyword evidence="3" id="KW-1185">Reference proteome</keyword>
<keyword evidence="1" id="KW-0812">Transmembrane</keyword>
<dbReference type="Pfam" id="PF04964">
    <property type="entry name" value="Flp_Fap"/>
    <property type="match status" value="1"/>
</dbReference>
<dbReference type="AlphaFoldDB" id="A0A4R8BZI3"/>
<keyword evidence="1" id="KW-0472">Membrane</keyword>
<organism evidence="2 3">
    <name type="scientific">Kribbella pratensis</name>
    <dbReference type="NCBI Taxonomy" id="2512112"/>
    <lineage>
        <taxon>Bacteria</taxon>
        <taxon>Bacillati</taxon>
        <taxon>Actinomycetota</taxon>
        <taxon>Actinomycetes</taxon>
        <taxon>Propionibacteriales</taxon>
        <taxon>Kribbellaceae</taxon>
        <taxon>Kribbella</taxon>
    </lineage>
</organism>
<gene>
    <name evidence="2" type="ORF">EV653_6688</name>
</gene>
<protein>
    <submittedName>
        <fullName evidence="2">Pilus assembly protein Flp/PilA</fullName>
    </submittedName>
</protein>
<reference evidence="2 3" key="1">
    <citation type="submission" date="2019-03" db="EMBL/GenBank/DDBJ databases">
        <title>Genomic Encyclopedia of Type Strains, Phase III (KMG-III): the genomes of soil and plant-associated and newly described type strains.</title>
        <authorList>
            <person name="Whitman W."/>
        </authorList>
    </citation>
    <scope>NUCLEOTIDE SEQUENCE [LARGE SCALE GENOMIC DNA]</scope>
    <source>
        <strain evidence="2 3">VKM Ac-2573</strain>
    </source>
</reference>
<sequence>MLNTLLTNVRNAIEQTRRDERGATMIEYGLLVALIAVVVVPALLILGPAIVALFTGIAGNL</sequence>
<dbReference type="Proteomes" id="UP000295146">
    <property type="component" value="Unassembled WGS sequence"/>
</dbReference>
<evidence type="ECO:0000313" key="3">
    <source>
        <dbReference type="Proteomes" id="UP000295146"/>
    </source>
</evidence>
<dbReference type="RefSeq" id="WP_134108761.1">
    <property type="nucleotide sequence ID" value="NZ_SODP01000003.1"/>
</dbReference>
<evidence type="ECO:0000256" key="1">
    <source>
        <dbReference type="SAM" id="Phobius"/>
    </source>
</evidence>
<feature type="transmembrane region" description="Helical" evidence="1">
    <location>
        <begin position="28"/>
        <end position="58"/>
    </location>
</feature>
<dbReference type="EMBL" id="SODP01000003">
    <property type="protein sequence ID" value="TDW66657.1"/>
    <property type="molecule type" value="Genomic_DNA"/>
</dbReference>
<proteinExistence type="predicted"/>